<keyword evidence="6" id="KW-0067">ATP-binding</keyword>
<dbReference type="InterPro" id="IPR036640">
    <property type="entry name" value="ABC1_TM_sf"/>
</dbReference>
<evidence type="ECO:0000256" key="8">
    <source>
        <dbReference type="ARBA" id="ARBA00023136"/>
    </source>
</evidence>
<keyword evidence="5" id="KW-0547">Nucleotide-binding</keyword>
<evidence type="ECO:0000259" key="11">
    <source>
        <dbReference type="PROSITE" id="PS50893"/>
    </source>
</evidence>
<dbReference type="CDD" id="cd18604">
    <property type="entry name" value="ABC_6TM_VMR1_D2_like"/>
    <property type="match status" value="1"/>
</dbReference>
<evidence type="ECO:0000313" key="13">
    <source>
        <dbReference type="EMBL" id="KZT33380.1"/>
    </source>
</evidence>
<dbReference type="PANTHER" id="PTHR24223">
    <property type="entry name" value="ATP-BINDING CASSETTE SUB-FAMILY C"/>
    <property type="match status" value="1"/>
</dbReference>
<evidence type="ECO:0000313" key="14">
    <source>
        <dbReference type="Proteomes" id="UP000076798"/>
    </source>
</evidence>
<dbReference type="InterPro" id="IPR050173">
    <property type="entry name" value="ABC_transporter_C-like"/>
</dbReference>
<organism evidence="13 14">
    <name type="scientific">Sistotremastrum suecicum HHB10207 ss-3</name>
    <dbReference type="NCBI Taxonomy" id="1314776"/>
    <lineage>
        <taxon>Eukaryota</taxon>
        <taxon>Fungi</taxon>
        <taxon>Dikarya</taxon>
        <taxon>Basidiomycota</taxon>
        <taxon>Agaricomycotina</taxon>
        <taxon>Agaricomycetes</taxon>
        <taxon>Sistotremastrales</taxon>
        <taxon>Sistotremastraceae</taxon>
        <taxon>Sistotremastrum</taxon>
    </lineage>
</organism>
<dbReference type="SUPFAM" id="SSF52540">
    <property type="entry name" value="P-loop containing nucleoside triphosphate hydrolases"/>
    <property type="match status" value="2"/>
</dbReference>
<feature type="region of interest" description="Disordered" evidence="9">
    <location>
        <begin position="404"/>
        <end position="426"/>
    </location>
</feature>
<feature type="transmembrane region" description="Helical" evidence="10">
    <location>
        <begin position="1158"/>
        <end position="1176"/>
    </location>
</feature>
<dbReference type="InterPro" id="IPR027417">
    <property type="entry name" value="P-loop_NTPase"/>
</dbReference>
<dbReference type="PROSITE" id="PS50893">
    <property type="entry name" value="ABC_TRANSPORTER_2"/>
    <property type="match status" value="2"/>
</dbReference>
<evidence type="ECO:0000256" key="9">
    <source>
        <dbReference type="SAM" id="MobiDB-lite"/>
    </source>
</evidence>
<evidence type="ECO:0000256" key="5">
    <source>
        <dbReference type="ARBA" id="ARBA00022741"/>
    </source>
</evidence>
<feature type="domain" description="ABC transmembrane type-1" evidence="12">
    <location>
        <begin position="1041"/>
        <end position="1322"/>
    </location>
</feature>
<feature type="region of interest" description="Disordered" evidence="9">
    <location>
        <begin position="727"/>
        <end position="749"/>
    </location>
</feature>
<keyword evidence="2" id="KW-0813">Transport</keyword>
<feature type="transmembrane region" description="Helical" evidence="10">
    <location>
        <begin position="1297"/>
        <end position="1315"/>
    </location>
</feature>
<feature type="transmembrane region" description="Helical" evidence="10">
    <location>
        <begin position="1081"/>
        <end position="1106"/>
    </location>
</feature>
<protein>
    <submittedName>
        <fullName evidence="13">p-loop containing nucleoside triphosphate hydrolase protein</fullName>
    </submittedName>
</protein>
<dbReference type="GO" id="GO:0016020">
    <property type="term" value="C:membrane"/>
    <property type="evidence" value="ECO:0007669"/>
    <property type="project" value="UniProtKB-SubCell"/>
</dbReference>
<dbReference type="GO" id="GO:0005524">
    <property type="term" value="F:ATP binding"/>
    <property type="evidence" value="ECO:0007669"/>
    <property type="project" value="UniProtKB-KW"/>
</dbReference>
<dbReference type="Gene3D" id="1.20.1560.10">
    <property type="entry name" value="ABC transporter type 1, transmembrane domain"/>
    <property type="match status" value="3"/>
</dbReference>
<dbReference type="PROSITE" id="PS00211">
    <property type="entry name" value="ABC_TRANSPORTER_1"/>
    <property type="match status" value="1"/>
</dbReference>
<keyword evidence="4" id="KW-0677">Repeat</keyword>
<accession>A0A165YLR4</accession>
<dbReference type="CDD" id="cd03250">
    <property type="entry name" value="ABCC_MRP_domain1"/>
    <property type="match status" value="1"/>
</dbReference>
<keyword evidence="7 10" id="KW-1133">Transmembrane helix</keyword>
<feature type="transmembrane region" description="Helical" evidence="10">
    <location>
        <begin position="1038"/>
        <end position="1061"/>
    </location>
</feature>
<feature type="domain" description="ABC transporter" evidence="11">
    <location>
        <begin position="1359"/>
        <end position="1595"/>
    </location>
</feature>
<sequence>MSNQFALSLPSTSSSSFLVSSFNTTASTKSLFLDARTFPLYFSILSLTLLLLHSILPSTPLRKYYAYIVDLSYDIPQLQSEEYKDPPSWNVLQALRLIATFGLVGIQGALVVKGGRVIDILLLAFFVRPPFFPLPLTNPQQGYTAVLSLIPLLSTPRYKYLTSSHTSFLHLLTASIYLIRDLAPLAADGQSMDERDGALGWGRFGLVIFVGFLVPGCLPRKYEPADPENPIPPTASQTSSYLSLASFSYLDSTILTAYRSPSLTIEELPSLSDDDRAEYLEKSAFGTLDPVRSGKRHWSFLFAVFLYFKKQYAIMSLLSIIEAINEFAGPIATNRILAYLEGDREILKPWIWILWLGAGPILSSVCQQTYLYFSCKVLVRVEGIITQLVFIHSLRVRLNTAIKPSPSSTSTSAANSKAVSPSASGTATPALAAGTGGGDTVSLADTEATLATGQGISNAPEPASTIISAAEGKGEEKDKGTDQIGKINNMISTDLKNLQQGLDWMEPLFVSFRIIICVIFLYLILGWSAFVGLGVFVCMIPVPGLLARWMMRLQEVKMKKSDARIAAINQIMNVLRMIKIFAWESKVDKYLYDKREDELKYILRTQWLNIGSWMLNSIFPLMTMISTFATYTLIMKKELTASTIYSAIGVFNIFENNLFNLFYLLPAVLRAKVSLDRVGDFVNNGELFSASSTTGPFAGLVATGDSEEDPSIKDQVLIRDAVFSWDKQPSSSSASGSSTPATPSSSNKKRNFRLTIDGDLSFKSSSLNLIIGPTGSGKTSLLMALLGEMYFQPTLPTSLYNLPRGGGVAYAAQETWVLNETIRDNILFGAVYDKERFDKVIYQTALTRDLTLFEAGEMTEVGEKGITLSGGQKARITLARAVYSSAQILLLDDVLSALDVHTARWVAQKCLGGDLLKGRTTVLVTHNVGLVAPYADFVVSLGTDGRVLGSGSVLEVCGDLGRDERETKKDVKAEEAKVVDANGKDVTPPPEAEGEVAAEVEAAEGEKDGKLIVAEEMAFGHVSWGAMKMWLVELGGPLFFIICIGGVFLENITSITAKWFLGYWSSQYQIVDDPADVPVPRYLGTYAGILLFGSVCAGLAHAYWVWGSVRASRTLHERLIRSILTSTFRWLDTVPISRVLSRCSQDCQTIDGQLSNMMVGLMYMTAGLTCIFFAVITQAGPIALIPATIVVVAGLLIGQVYIAAQLPIKRNMSNSRSPVLSHVGAALNGLISIRAYGAQEAFRKESIKRIDNYTRAARTYWNVNRWIGFRMDTLGGIFTGVIAAYVVYWRNLSSGNVGFTLVLMTGFSFQLLMWIRMYNEIEVQGNSLERIQDFLKIDHEPPTTEDGKPPAYWPASGELIVKDLSARYSADGPEVLKNINFHLKSGERMGIVGRTGAGKSTVALALLRAIPTTGSVIYDSLDASKINLHALRSNITVIPQHPELLSGTLRENLDPFQEHDDAVLNDALRAAGFVTVGEDEEEGGITLDTEVASGGSNFSQGQRQIVAIARAILRRSKVVILDEATAAIDYETDHAIQESLRTEFKDATVITVAHRLQTIMASDKIMVLDAGETKELDSPKALLQREGSFFKGLVDESSDRDKLYKAAGL</sequence>
<proteinExistence type="predicted"/>
<dbReference type="InterPro" id="IPR011527">
    <property type="entry name" value="ABC1_TM_dom"/>
</dbReference>
<evidence type="ECO:0000259" key="12">
    <source>
        <dbReference type="PROSITE" id="PS50929"/>
    </source>
</evidence>
<dbReference type="InterPro" id="IPR017871">
    <property type="entry name" value="ABC_transporter-like_CS"/>
</dbReference>
<gene>
    <name evidence="13" type="ORF">SISSUDRAFT_993092</name>
</gene>
<dbReference type="FunFam" id="1.20.1560.10:FF:000013">
    <property type="entry name" value="ABC transporter C family member 2"/>
    <property type="match status" value="1"/>
</dbReference>
<dbReference type="Pfam" id="PF00664">
    <property type="entry name" value="ABC_membrane"/>
    <property type="match status" value="2"/>
</dbReference>
<dbReference type="SUPFAM" id="SSF90123">
    <property type="entry name" value="ABC transporter transmembrane region"/>
    <property type="match status" value="2"/>
</dbReference>
<evidence type="ECO:0000256" key="4">
    <source>
        <dbReference type="ARBA" id="ARBA00022737"/>
    </source>
</evidence>
<feature type="compositionally biased region" description="Low complexity" evidence="9">
    <location>
        <begin position="729"/>
        <end position="746"/>
    </location>
</feature>
<dbReference type="Proteomes" id="UP000076798">
    <property type="component" value="Unassembled WGS sequence"/>
</dbReference>
<evidence type="ECO:0000256" key="6">
    <source>
        <dbReference type="ARBA" id="ARBA00022840"/>
    </source>
</evidence>
<dbReference type="CDD" id="cd18596">
    <property type="entry name" value="ABC_6TM_VMR1_D1_like"/>
    <property type="match status" value="1"/>
</dbReference>
<feature type="domain" description="ABC transporter" evidence="11">
    <location>
        <begin position="716"/>
        <end position="969"/>
    </location>
</feature>
<dbReference type="EMBL" id="KV428245">
    <property type="protein sequence ID" value="KZT33380.1"/>
    <property type="molecule type" value="Genomic_DNA"/>
</dbReference>
<feature type="transmembrane region" description="Helical" evidence="10">
    <location>
        <begin position="1182"/>
        <end position="1204"/>
    </location>
</feature>
<dbReference type="Gene3D" id="3.40.50.300">
    <property type="entry name" value="P-loop containing nucleotide triphosphate hydrolases"/>
    <property type="match status" value="2"/>
</dbReference>
<evidence type="ECO:0000256" key="3">
    <source>
        <dbReference type="ARBA" id="ARBA00022692"/>
    </source>
</evidence>
<feature type="transmembrane region" description="Helical" evidence="10">
    <location>
        <begin position="1274"/>
        <end position="1291"/>
    </location>
</feature>
<dbReference type="FunFam" id="3.40.50.300:FF:000838">
    <property type="entry name" value="ABC multidrug transporter (Eurofung)"/>
    <property type="match status" value="1"/>
</dbReference>
<dbReference type="GO" id="GO:0140359">
    <property type="term" value="F:ABC-type transporter activity"/>
    <property type="evidence" value="ECO:0007669"/>
    <property type="project" value="InterPro"/>
</dbReference>
<dbReference type="CDD" id="cd03244">
    <property type="entry name" value="ABCC_MRP_domain2"/>
    <property type="match status" value="1"/>
</dbReference>
<feature type="transmembrane region" description="Helical" evidence="10">
    <location>
        <begin position="613"/>
        <end position="634"/>
    </location>
</feature>
<evidence type="ECO:0000256" key="10">
    <source>
        <dbReference type="SAM" id="Phobius"/>
    </source>
</evidence>
<dbReference type="PANTHER" id="PTHR24223:SF356">
    <property type="entry name" value="ATP-BINDING CASSETTE TRANSPORTER ABC4"/>
    <property type="match status" value="1"/>
</dbReference>
<dbReference type="InterPro" id="IPR003593">
    <property type="entry name" value="AAA+_ATPase"/>
</dbReference>
<dbReference type="STRING" id="1314776.A0A165YLR4"/>
<keyword evidence="3 10" id="KW-0812">Transmembrane</keyword>
<evidence type="ECO:0000256" key="2">
    <source>
        <dbReference type="ARBA" id="ARBA00022448"/>
    </source>
</evidence>
<evidence type="ECO:0000256" key="7">
    <source>
        <dbReference type="ARBA" id="ARBA00022989"/>
    </source>
</evidence>
<dbReference type="Pfam" id="PF00005">
    <property type="entry name" value="ABC_tran"/>
    <property type="match status" value="2"/>
</dbReference>
<reference evidence="13 14" key="1">
    <citation type="journal article" date="2016" name="Mol. Biol. Evol.">
        <title>Comparative Genomics of Early-Diverging Mushroom-Forming Fungi Provides Insights into the Origins of Lignocellulose Decay Capabilities.</title>
        <authorList>
            <person name="Nagy L.G."/>
            <person name="Riley R."/>
            <person name="Tritt A."/>
            <person name="Adam C."/>
            <person name="Daum C."/>
            <person name="Floudas D."/>
            <person name="Sun H."/>
            <person name="Yadav J.S."/>
            <person name="Pangilinan J."/>
            <person name="Larsson K.H."/>
            <person name="Matsuura K."/>
            <person name="Barry K."/>
            <person name="Labutti K."/>
            <person name="Kuo R."/>
            <person name="Ohm R.A."/>
            <person name="Bhattacharya S.S."/>
            <person name="Shirouzu T."/>
            <person name="Yoshinaga Y."/>
            <person name="Martin F.M."/>
            <person name="Grigoriev I.V."/>
            <person name="Hibbett D.S."/>
        </authorList>
    </citation>
    <scope>NUCLEOTIDE SEQUENCE [LARGE SCALE GENOMIC DNA]</scope>
    <source>
        <strain evidence="13 14">HHB10207 ss-3</strain>
    </source>
</reference>
<dbReference type="InterPro" id="IPR003439">
    <property type="entry name" value="ABC_transporter-like_ATP-bd"/>
</dbReference>
<comment type="subcellular location">
    <subcellularLocation>
        <location evidence="1">Membrane</location>
        <topology evidence="1">Multi-pass membrane protein</topology>
    </subcellularLocation>
</comment>
<dbReference type="SMART" id="SM00382">
    <property type="entry name" value="AAA"/>
    <property type="match status" value="2"/>
</dbReference>
<keyword evidence="13" id="KW-0378">Hydrolase</keyword>
<keyword evidence="14" id="KW-1185">Reference proteome</keyword>
<name>A0A165YLR4_9AGAM</name>
<dbReference type="GO" id="GO:0016887">
    <property type="term" value="F:ATP hydrolysis activity"/>
    <property type="evidence" value="ECO:0007669"/>
    <property type="project" value="InterPro"/>
</dbReference>
<evidence type="ECO:0000256" key="1">
    <source>
        <dbReference type="ARBA" id="ARBA00004141"/>
    </source>
</evidence>
<keyword evidence="8 10" id="KW-0472">Membrane</keyword>
<dbReference type="OrthoDB" id="6500128at2759"/>
<feature type="domain" description="ABC transmembrane type-1" evidence="12">
    <location>
        <begin position="313"/>
        <end position="670"/>
    </location>
</feature>
<dbReference type="PROSITE" id="PS50929">
    <property type="entry name" value="ABC_TM1F"/>
    <property type="match status" value="2"/>
</dbReference>